<keyword evidence="2" id="KW-1133">Transmembrane helix</keyword>
<dbReference type="AlphaFoldDB" id="A0A158FA51"/>
<gene>
    <name evidence="3" type="ORF">AWB64_00952</name>
</gene>
<dbReference type="Gene3D" id="1.20.5.1230">
    <property type="entry name" value="Apolipoprotein A-I"/>
    <property type="match status" value="1"/>
</dbReference>
<dbReference type="OrthoDB" id="8585483at2"/>
<organism evidence="3 4">
    <name type="scientific">Caballeronia sordidicola</name>
    <name type="common">Burkholderia sordidicola</name>
    <dbReference type="NCBI Taxonomy" id="196367"/>
    <lineage>
        <taxon>Bacteria</taxon>
        <taxon>Pseudomonadati</taxon>
        <taxon>Pseudomonadota</taxon>
        <taxon>Betaproteobacteria</taxon>
        <taxon>Burkholderiales</taxon>
        <taxon>Burkholderiaceae</taxon>
        <taxon>Caballeronia</taxon>
    </lineage>
</organism>
<feature type="compositionally biased region" description="Basic and acidic residues" evidence="1">
    <location>
        <begin position="545"/>
        <end position="567"/>
    </location>
</feature>
<keyword evidence="2" id="KW-0812">Transmembrane</keyword>
<sequence length="567" mass="61557">MIQDIFTFLLPRGEFLQVVFSSVMGLLLAFTIVGVRLSANERRWETNWHRRTDSAQTDVLAAEYGSSHELSDIVATRWEKLADIMPGILLILGLLGTFLGLGIALNKASYILQHSNAASVSMDDTMENLKGMMEGLGTKFKTSTWGIMAFLALKAWTVVNGYEDRRLRWCVATLKTHAAEVARLQTEEKARAEDRLVTTLETVGERIVGGLMQMDEQRRAESAEHAALLQRLNEAASASVAGTATTHEKLDAQTQQFSAIVGAAMQRVAAHMQQHDERRQAEFAEHSRMLIGLTDVSRAGVAATKAIHGRLDAQTEQISVATTHAEHTRTAIEDFVKANIENIDRLGEAGETMSTAAQAMSGSADQLQVAIGELQQQIVSVLGDVKEGLANSIASMNGSFHSNLNDMSTKLAATTDGIRDSVTLMSTNVDKTLDKMGVQLETATEGIRTSVSQLSSSVSQTLDKVSGTVEGAINDSAKLQAETSFSLSALTDALSESVTESTEMIKNLAEPIQLGLTSVSEGNVRMSKIFEEISRRSAPAQRIKAAPERARRTTKTTTERTRRASLS</sequence>
<feature type="transmembrane region" description="Helical" evidence="2">
    <location>
        <begin position="15"/>
        <end position="35"/>
    </location>
</feature>
<evidence type="ECO:0000313" key="4">
    <source>
        <dbReference type="Proteomes" id="UP000054893"/>
    </source>
</evidence>
<evidence type="ECO:0000256" key="1">
    <source>
        <dbReference type="SAM" id="MobiDB-lite"/>
    </source>
</evidence>
<dbReference type="RefSeq" id="WP_060817448.1">
    <property type="nucleotide sequence ID" value="NZ_FCOC02000002.1"/>
</dbReference>
<name>A0A158FA51_CABSO</name>
<dbReference type="EMBL" id="FCOC02000002">
    <property type="protein sequence ID" value="SAL16209.1"/>
    <property type="molecule type" value="Genomic_DNA"/>
</dbReference>
<dbReference type="Proteomes" id="UP000054893">
    <property type="component" value="Unassembled WGS sequence"/>
</dbReference>
<feature type="region of interest" description="Disordered" evidence="1">
    <location>
        <begin position="538"/>
        <end position="567"/>
    </location>
</feature>
<proteinExistence type="predicted"/>
<evidence type="ECO:0000256" key="2">
    <source>
        <dbReference type="SAM" id="Phobius"/>
    </source>
</evidence>
<feature type="transmembrane region" description="Helical" evidence="2">
    <location>
        <begin position="87"/>
        <end position="105"/>
    </location>
</feature>
<keyword evidence="2" id="KW-0472">Membrane</keyword>
<reference evidence="3 4" key="1">
    <citation type="submission" date="2016-01" db="EMBL/GenBank/DDBJ databases">
        <authorList>
            <person name="Oliw E.H."/>
        </authorList>
    </citation>
    <scope>NUCLEOTIDE SEQUENCE [LARGE SCALE GENOMIC DNA]</scope>
    <source>
        <strain evidence="3">LMG 22029</strain>
    </source>
</reference>
<evidence type="ECO:0000313" key="3">
    <source>
        <dbReference type="EMBL" id="SAL16209.1"/>
    </source>
</evidence>
<dbReference type="SUPFAM" id="SSF58113">
    <property type="entry name" value="Apolipoprotein A-I"/>
    <property type="match status" value="1"/>
</dbReference>
<protein>
    <submittedName>
        <fullName evidence="3">Uncharacterized protein</fullName>
    </submittedName>
</protein>
<accession>A0A158FA51</accession>